<evidence type="ECO:0000313" key="3">
    <source>
        <dbReference type="EMBL" id="KAJ8798123.1"/>
    </source>
</evidence>
<organism evidence="3 4">
    <name type="scientific">Eschrichtius robustus</name>
    <name type="common">California gray whale</name>
    <name type="synonym">Eschrichtius gibbosus</name>
    <dbReference type="NCBI Taxonomy" id="9764"/>
    <lineage>
        <taxon>Eukaryota</taxon>
        <taxon>Metazoa</taxon>
        <taxon>Chordata</taxon>
        <taxon>Craniata</taxon>
        <taxon>Vertebrata</taxon>
        <taxon>Euteleostomi</taxon>
        <taxon>Mammalia</taxon>
        <taxon>Eutheria</taxon>
        <taxon>Laurasiatheria</taxon>
        <taxon>Artiodactyla</taxon>
        <taxon>Whippomorpha</taxon>
        <taxon>Cetacea</taxon>
        <taxon>Mysticeti</taxon>
        <taxon>Eschrichtiidae</taxon>
        <taxon>Eschrichtius</taxon>
    </lineage>
</organism>
<keyword evidence="1" id="KW-0393">Immunoglobulin domain</keyword>
<dbReference type="EMBL" id="JAIQCJ010000083">
    <property type="protein sequence ID" value="KAJ8798123.1"/>
    <property type="molecule type" value="Genomic_DNA"/>
</dbReference>
<dbReference type="GO" id="GO:0030424">
    <property type="term" value="C:axon"/>
    <property type="evidence" value="ECO:0007669"/>
    <property type="project" value="TreeGrafter"/>
</dbReference>
<evidence type="ECO:0000313" key="4">
    <source>
        <dbReference type="Proteomes" id="UP001159641"/>
    </source>
</evidence>
<gene>
    <name evidence="3" type="ORF">J1605_001614</name>
</gene>
<dbReference type="Gene3D" id="2.60.40.10">
    <property type="entry name" value="Immunoglobulins"/>
    <property type="match status" value="2"/>
</dbReference>
<dbReference type="GO" id="GO:0098632">
    <property type="term" value="F:cell-cell adhesion mediator activity"/>
    <property type="evidence" value="ECO:0007669"/>
    <property type="project" value="TreeGrafter"/>
</dbReference>
<dbReference type="InterPro" id="IPR007110">
    <property type="entry name" value="Ig-like_dom"/>
</dbReference>
<dbReference type="PROSITE" id="PS50835">
    <property type="entry name" value="IG_LIKE"/>
    <property type="match status" value="1"/>
</dbReference>
<dbReference type="FunFam" id="2.60.40.10:FF:000052">
    <property type="entry name" value="Contactin 1"/>
    <property type="match status" value="1"/>
</dbReference>
<dbReference type="PANTHER" id="PTHR10075:SF100">
    <property type="entry name" value="FASCICLIN-2"/>
    <property type="match status" value="1"/>
</dbReference>
<dbReference type="SUPFAM" id="SSF48726">
    <property type="entry name" value="Immunoglobulin"/>
    <property type="match status" value="2"/>
</dbReference>
<dbReference type="Pfam" id="PF07679">
    <property type="entry name" value="I-set"/>
    <property type="match status" value="1"/>
</dbReference>
<dbReference type="GO" id="GO:0005886">
    <property type="term" value="C:plasma membrane"/>
    <property type="evidence" value="ECO:0007669"/>
    <property type="project" value="TreeGrafter"/>
</dbReference>
<dbReference type="InterPro" id="IPR013098">
    <property type="entry name" value="Ig_I-set"/>
</dbReference>
<reference evidence="3 4" key="1">
    <citation type="submission" date="2022-11" db="EMBL/GenBank/DDBJ databases">
        <title>Whole genome sequence of Eschrichtius robustus ER-17-0199.</title>
        <authorList>
            <person name="Bruniche-Olsen A."/>
            <person name="Black A.N."/>
            <person name="Fields C.J."/>
            <person name="Walden K."/>
            <person name="Dewoody J.A."/>
        </authorList>
    </citation>
    <scope>NUCLEOTIDE SEQUENCE [LARGE SCALE GENOMIC DNA]</scope>
    <source>
        <strain evidence="3">ER-17-0199</strain>
        <tissue evidence="3">Blubber</tissue>
    </source>
</reference>
<sequence>MNPCKIGIAILPDGSLRILNASKSDEGKYVCQGENVFGSAEIIASVSVKEPTRIELTPKRTELTVGESIVLNCKAIHDASLDVTFYWTLKGQPIDFEKEGGHFESIRAVS</sequence>
<dbReference type="InterPro" id="IPR013783">
    <property type="entry name" value="Ig-like_fold"/>
</dbReference>
<dbReference type="GO" id="GO:0007156">
    <property type="term" value="P:homophilic cell adhesion via plasma membrane adhesion molecules"/>
    <property type="evidence" value="ECO:0007669"/>
    <property type="project" value="TreeGrafter"/>
</dbReference>
<dbReference type="InterPro" id="IPR036179">
    <property type="entry name" value="Ig-like_dom_sf"/>
</dbReference>
<feature type="domain" description="Ig-like" evidence="2">
    <location>
        <begin position="51"/>
        <end position="110"/>
    </location>
</feature>
<dbReference type="GO" id="GO:0070593">
    <property type="term" value="P:dendrite self-avoidance"/>
    <property type="evidence" value="ECO:0007669"/>
    <property type="project" value="TreeGrafter"/>
</dbReference>
<evidence type="ECO:0000256" key="1">
    <source>
        <dbReference type="ARBA" id="ARBA00023319"/>
    </source>
</evidence>
<proteinExistence type="predicted"/>
<dbReference type="PANTHER" id="PTHR10075">
    <property type="entry name" value="BASIGIN RELATED"/>
    <property type="match status" value="1"/>
</dbReference>
<keyword evidence="4" id="KW-1185">Reference proteome</keyword>
<evidence type="ECO:0000259" key="2">
    <source>
        <dbReference type="PROSITE" id="PS50835"/>
    </source>
</evidence>
<dbReference type="Proteomes" id="UP001159641">
    <property type="component" value="Unassembled WGS sequence"/>
</dbReference>
<comment type="caution">
    <text evidence="3">The sequence shown here is derived from an EMBL/GenBank/DDBJ whole genome shotgun (WGS) entry which is preliminary data.</text>
</comment>
<protein>
    <recommendedName>
        <fullName evidence="2">Ig-like domain-containing protein</fullName>
    </recommendedName>
</protein>
<dbReference type="GO" id="GO:0007411">
    <property type="term" value="P:axon guidance"/>
    <property type="evidence" value="ECO:0007669"/>
    <property type="project" value="TreeGrafter"/>
</dbReference>
<name>A0AB34I1B5_ESCRO</name>
<dbReference type="AlphaFoldDB" id="A0AB34I1B5"/>
<accession>A0AB34I1B5</accession>